<dbReference type="PROSITE" id="PS51904">
    <property type="entry name" value="GLYCOSYL_HYDROL_F25_2"/>
    <property type="match status" value="1"/>
</dbReference>
<dbReference type="InterPro" id="IPR017853">
    <property type="entry name" value="GH"/>
</dbReference>
<evidence type="ECO:0000313" key="5">
    <source>
        <dbReference type="Proteomes" id="UP000050454"/>
    </source>
</evidence>
<dbReference type="PANTHER" id="PTHR34135">
    <property type="entry name" value="LYSOZYME"/>
    <property type="match status" value="1"/>
</dbReference>
<dbReference type="STRING" id="1605367.AFM12_03955"/>
<dbReference type="GO" id="GO:0016052">
    <property type="term" value="P:carbohydrate catabolic process"/>
    <property type="evidence" value="ECO:0007669"/>
    <property type="project" value="TreeGrafter"/>
</dbReference>
<protein>
    <recommendedName>
        <fullName evidence="6">Glycoside hydrolase</fullName>
    </recommendedName>
</protein>
<keyword evidence="5" id="KW-1185">Reference proteome</keyword>
<dbReference type="GO" id="GO:0016998">
    <property type="term" value="P:cell wall macromolecule catabolic process"/>
    <property type="evidence" value="ECO:0007669"/>
    <property type="project" value="InterPro"/>
</dbReference>
<dbReference type="SUPFAM" id="SSF51445">
    <property type="entry name" value="(Trans)glycosidases"/>
    <property type="match status" value="1"/>
</dbReference>
<name>A0A0P7BGJ1_9BACT</name>
<dbReference type="Proteomes" id="UP000050454">
    <property type="component" value="Unassembled WGS sequence"/>
</dbReference>
<evidence type="ECO:0000313" key="4">
    <source>
        <dbReference type="EMBL" id="KPM50149.1"/>
    </source>
</evidence>
<dbReference type="InterPro" id="IPR018077">
    <property type="entry name" value="Glyco_hydro_fam25_subgr"/>
</dbReference>
<dbReference type="Gene3D" id="3.20.20.80">
    <property type="entry name" value="Glycosidases"/>
    <property type="match status" value="1"/>
</dbReference>
<dbReference type="GO" id="GO:0009253">
    <property type="term" value="P:peptidoglycan catabolic process"/>
    <property type="evidence" value="ECO:0007669"/>
    <property type="project" value="InterPro"/>
</dbReference>
<gene>
    <name evidence="4" type="ORF">AFM12_03955</name>
</gene>
<comment type="caution">
    <text evidence="4">The sequence shown here is derived from an EMBL/GenBank/DDBJ whole genome shotgun (WGS) entry which is preliminary data.</text>
</comment>
<reference evidence="4 5" key="1">
    <citation type="submission" date="2015-07" db="EMBL/GenBank/DDBJ databases">
        <title>The draft genome sequence of Leadbetterella sp. JN14-9.</title>
        <authorList>
            <person name="Liu Y."/>
            <person name="Du J."/>
            <person name="Shao Z."/>
        </authorList>
    </citation>
    <scope>NUCLEOTIDE SEQUENCE [LARGE SCALE GENOMIC DNA]</scope>
    <source>
        <strain evidence="4 5">JN14-9</strain>
    </source>
</reference>
<dbReference type="PANTHER" id="PTHR34135:SF2">
    <property type="entry name" value="LYSOZYME"/>
    <property type="match status" value="1"/>
</dbReference>
<dbReference type="AlphaFoldDB" id="A0A0P7BGJ1"/>
<evidence type="ECO:0008006" key="6">
    <source>
        <dbReference type="Google" id="ProtNLM"/>
    </source>
</evidence>
<dbReference type="GO" id="GO:0003796">
    <property type="term" value="F:lysozyme activity"/>
    <property type="evidence" value="ECO:0007669"/>
    <property type="project" value="InterPro"/>
</dbReference>
<dbReference type="InterPro" id="IPR002053">
    <property type="entry name" value="Glyco_hydro_25"/>
</dbReference>
<keyword evidence="3" id="KW-0326">Glycosidase</keyword>
<evidence type="ECO:0000256" key="3">
    <source>
        <dbReference type="ARBA" id="ARBA00023295"/>
    </source>
</evidence>
<comment type="similarity">
    <text evidence="1">Belongs to the glycosyl hydrolase 25 family.</text>
</comment>
<organism evidence="4 5">
    <name type="scientific">Jiulongibacter sediminis</name>
    <dbReference type="NCBI Taxonomy" id="1605367"/>
    <lineage>
        <taxon>Bacteria</taxon>
        <taxon>Pseudomonadati</taxon>
        <taxon>Bacteroidota</taxon>
        <taxon>Cytophagia</taxon>
        <taxon>Cytophagales</taxon>
        <taxon>Leadbetterellaceae</taxon>
        <taxon>Jiulongibacter</taxon>
    </lineage>
</organism>
<proteinExistence type="inferred from homology"/>
<accession>A0A0P7BGJ1</accession>
<dbReference type="SMART" id="SM00641">
    <property type="entry name" value="Glyco_25"/>
    <property type="match status" value="1"/>
</dbReference>
<evidence type="ECO:0000256" key="1">
    <source>
        <dbReference type="ARBA" id="ARBA00010646"/>
    </source>
</evidence>
<evidence type="ECO:0000256" key="2">
    <source>
        <dbReference type="ARBA" id="ARBA00022801"/>
    </source>
</evidence>
<keyword evidence="2" id="KW-0378">Hydrolase</keyword>
<sequence>MLRPSSEKPNLRIPLQYQTHGVDLSHHNGDIDWEKVSSHNQHHTAVKFCFLKATEGTDLIDKRFEANWKGLKDNEIKRGAYHFFRPETDPKLQALNYILTVKPEKGDFVPVLDWEVLGRGASKRNIVRNVSLWLDIIEKHYGVKPIIYTNRYIYDTYVKEYFQEHPLWISQYNVPEPAGFDLDKVYFWQYSTIGQVPGIESNVDFNVFLKDDFDFERITFRQ</sequence>
<dbReference type="Pfam" id="PF01183">
    <property type="entry name" value="Glyco_hydro_25"/>
    <property type="match status" value="1"/>
</dbReference>
<dbReference type="EMBL" id="LGTQ01000005">
    <property type="protein sequence ID" value="KPM50149.1"/>
    <property type="molecule type" value="Genomic_DNA"/>
</dbReference>